<keyword evidence="2" id="KW-1185">Reference proteome</keyword>
<dbReference type="AlphaFoldDB" id="A0A139IJI5"/>
<organism evidence="1 2">
    <name type="scientific">Pseudocercospora musae</name>
    <dbReference type="NCBI Taxonomy" id="113226"/>
    <lineage>
        <taxon>Eukaryota</taxon>
        <taxon>Fungi</taxon>
        <taxon>Dikarya</taxon>
        <taxon>Ascomycota</taxon>
        <taxon>Pezizomycotina</taxon>
        <taxon>Dothideomycetes</taxon>
        <taxon>Dothideomycetidae</taxon>
        <taxon>Mycosphaerellales</taxon>
        <taxon>Mycosphaerellaceae</taxon>
        <taxon>Pseudocercospora</taxon>
    </lineage>
</organism>
<reference evidence="1 2" key="1">
    <citation type="submission" date="2015-07" db="EMBL/GenBank/DDBJ databases">
        <title>Comparative genomics of the Sigatoka disease complex on banana suggests a link between parallel evolutionary changes in Pseudocercospora fijiensis and Pseudocercospora eumusae and increased virulence on the banana host.</title>
        <authorList>
            <person name="Chang T.-C."/>
            <person name="Salvucci A."/>
            <person name="Crous P.W."/>
            <person name="Stergiopoulos I."/>
        </authorList>
    </citation>
    <scope>NUCLEOTIDE SEQUENCE [LARGE SCALE GENOMIC DNA]</scope>
    <source>
        <strain evidence="1 2">CBS 116634</strain>
    </source>
</reference>
<accession>A0A139IJI5</accession>
<sequence>MIPTLARASEIWAVVDPKHFKQIYDIMLFRAHNLGYQEPSHPGQEAPGYSADDLLHRAILAPEIDTQVPVNDRRLISGE</sequence>
<dbReference type="Proteomes" id="UP000073492">
    <property type="component" value="Unassembled WGS sequence"/>
</dbReference>
<dbReference type="EMBL" id="LFZO01000071">
    <property type="protein sequence ID" value="KXT14927.1"/>
    <property type="molecule type" value="Genomic_DNA"/>
</dbReference>
<name>A0A139IJI5_9PEZI</name>
<evidence type="ECO:0000313" key="1">
    <source>
        <dbReference type="EMBL" id="KXT14927.1"/>
    </source>
</evidence>
<gene>
    <name evidence="1" type="ORF">AC579_3082</name>
</gene>
<comment type="caution">
    <text evidence="1">The sequence shown here is derived from an EMBL/GenBank/DDBJ whole genome shotgun (WGS) entry which is preliminary data.</text>
</comment>
<evidence type="ECO:0000313" key="2">
    <source>
        <dbReference type="Proteomes" id="UP000073492"/>
    </source>
</evidence>
<proteinExistence type="predicted"/>
<protein>
    <submittedName>
        <fullName evidence="1">Uncharacterized protein</fullName>
    </submittedName>
</protein>